<dbReference type="InterPro" id="IPR050495">
    <property type="entry name" value="ATG22/LtaA_families"/>
</dbReference>
<feature type="region of interest" description="Disordered" evidence="7">
    <location>
        <begin position="305"/>
        <end position="332"/>
    </location>
</feature>
<evidence type="ECO:0000313" key="9">
    <source>
        <dbReference type="EMBL" id="GIQ80843.1"/>
    </source>
</evidence>
<feature type="transmembrane region" description="Helical" evidence="8">
    <location>
        <begin position="265"/>
        <end position="284"/>
    </location>
</feature>
<evidence type="ECO:0000256" key="4">
    <source>
        <dbReference type="ARBA" id="ARBA00022692"/>
    </source>
</evidence>
<dbReference type="Pfam" id="PF11700">
    <property type="entry name" value="ATG22"/>
    <property type="match status" value="1"/>
</dbReference>
<sequence length="341" mass="35998">CALLPSDNLVAACAIYIVGLFGFHAANIFYDSLLPGIVSSNEQADTVSAMGFAAGSADVPVSVPDRAEGEAEGSDSTEVTSESKQSFWSVLKFSLVEVVDTFKQVKLLSNCALFLLAYFLYIDGADTIISMAIDIGMSLGFPAESLIIVLLMVQFIGMPMTLLFTKLVSKIGPKKGVILCCAGYLLVVALGTFMSNVVWFYVLGALVACVQGPIQALSRSLFTRLVPADCEGRFFGLYNIIGKFSTIIGPLLIGVITSVTGSTRLSVASLSILFIGGGGVLLLVDFDEGAKQALAYRVVSPGMKGKEAQKEEEGEGERSSVDEGESGDTAPVVISTNVYLT</sequence>
<evidence type="ECO:0000256" key="3">
    <source>
        <dbReference type="ARBA" id="ARBA00022448"/>
    </source>
</evidence>
<evidence type="ECO:0000256" key="5">
    <source>
        <dbReference type="ARBA" id="ARBA00022989"/>
    </source>
</evidence>
<dbReference type="PANTHER" id="PTHR23519:SF1">
    <property type="entry name" value="AUTOPHAGY-RELATED PROTEIN 22"/>
    <property type="match status" value="1"/>
</dbReference>
<dbReference type="InterPro" id="IPR036259">
    <property type="entry name" value="MFS_trans_sf"/>
</dbReference>
<gene>
    <name evidence="9" type="ORF">KIPB_001709</name>
</gene>
<comment type="similarity">
    <text evidence="2">Belongs to the ATG22 family.</text>
</comment>
<organism evidence="9 10">
    <name type="scientific">Kipferlia bialata</name>
    <dbReference type="NCBI Taxonomy" id="797122"/>
    <lineage>
        <taxon>Eukaryota</taxon>
        <taxon>Metamonada</taxon>
        <taxon>Carpediemonas-like organisms</taxon>
        <taxon>Kipferlia</taxon>
    </lineage>
</organism>
<evidence type="ECO:0000256" key="6">
    <source>
        <dbReference type="ARBA" id="ARBA00023136"/>
    </source>
</evidence>
<dbReference type="InterPro" id="IPR024671">
    <property type="entry name" value="Atg22-like"/>
</dbReference>
<evidence type="ECO:0000313" key="10">
    <source>
        <dbReference type="Proteomes" id="UP000265618"/>
    </source>
</evidence>
<feature type="transmembrane region" description="Helical" evidence="8">
    <location>
        <begin position="112"/>
        <end position="133"/>
    </location>
</feature>
<evidence type="ECO:0000256" key="2">
    <source>
        <dbReference type="ARBA" id="ARBA00006978"/>
    </source>
</evidence>
<keyword evidence="6 8" id="KW-0472">Membrane</keyword>
<dbReference type="SUPFAM" id="SSF103473">
    <property type="entry name" value="MFS general substrate transporter"/>
    <property type="match status" value="1"/>
</dbReference>
<dbReference type="Gene3D" id="1.20.1250.20">
    <property type="entry name" value="MFS general substrate transporter like domains"/>
    <property type="match status" value="1"/>
</dbReference>
<proteinExistence type="inferred from homology"/>
<feature type="transmembrane region" description="Helical" evidence="8">
    <location>
        <begin position="234"/>
        <end position="259"/>
    </location>
</feature>
<feature type="transmembrane region" description="Helical" evidence="8">
    <location>
        <begin position="176"/>
        <end position="194"/>
    </location>
</feature>
<evidence type="ECO:0000256" key="7">
    <source>
        <dbReference type="SAM" id="MobiDB-lite"/>
    </source>
</evidence>
<name>A0A9K3CR59_9EUKA</name>
<dbReference type="AlphaFoldDB" id="A0A9K3CR59"/>
<keyword evidence="3" id="KW-0813">Transport</keyword>
<keyword evidence="10" id="KW-1185">Reference proteome</keyword>
<feature type="non-terminal residue" evidence="9">
    <location>
        <position position="1"/>
    </location>
</feature>
<dbReference type="Proteomes" id="UP000265618">
    <property type="component" value="Unassembled WGS sequence"/>
</dbReference>
<dbReference type="EMBL" id="BDIP01000253">
    <property type="protein sequence ID" value="GIQ80843.1"/>
    <property type="molecule type" value="Genomic_DNA"/>
</dbReference>
<keyword evidence="5 8" id="KW-1133">Transmembrane helix</keyword>
<keyword evidence="4 8" id="KW-0812">Transmembrane</keyword>
<reference evidence="9 10" key="1">
    <citation type="journal article" date="2018" name="PLoS ONE">
        <title>The draft genome of Kipferlia bialata reveals reductive genome evolution in fornicate parasites.</title>
        <authorList>
            <person name="Tanifuji G."/>
            <person name="Takabayashi S."/>
            <person name="Kume K."/>
            <person name="Takagi M."/>
            <person name="Nakayama T."/>
            <person name="Kamikawa R."/>
            <person name="Inagaki Y."/>
            <person name="Hashimoto T."/>
        </authorList>
    </citation>
    <scope>NUCLEOTIDE SEQUENCE [LARGE SCALE GENOMIC DNA]</scope>
    <source>
        <strain evidence="9">NY0173</strain>
    </source>
</reference>
<protein>
    <submittedName>
        <fullName evidence="9">Autophagy-related protein 22-like</fullName>
    </submittedName>
</protein>
<dbReference type="PANTHER" id="PTHR23519">
    <property type="entry name" value="AUTOPHAGY-RELATED PROTEIN 22"/>
    <property type="match status" value="1"/>
</dbReference>
<dbReference type="OrthoDB" id="192733at2759"/>
<feature type="transmembrane region" description="Helical" evidence="8">
    <location>
        <begin position="145"/>
        <end position="164"/>
    </location>
</feature>
<comment type="subcellular location">
    <subcellularLocation>
        <location evidence="1">Endomembrane system</location>
        <topology evidence="1">Multi-pass membrane protein</topology>
    </subcellularLocation>
</comment>
<feature type="compositionally biased region" description="Basic and acidic residues" evidence="7">
    <location>
        <begin position="305"/>
        <end position="321"/>
    </location>
</feature>
<dbReference type="GO" id="GO:0012505">
    <property type="term" value="C:endomembrane system"/>
    <property type="evidence" value="ECO:0007669"/>
    <property type="project" value="UniProtKB-SubCell"/>
</dbReference>
<evidence type="ECO:0000256" key="1">
    <source>
        <dbReference type="ARBA" id="ARBA00004127"/>
    </source>
</evidence>
<evidence type="ECO:0000256" key="8">
    <source>
        <dbReference type="SAM" id="Phobius"/>
    </source>
</evidence>
<accession>A0A9K3CR59</accession>
<comment type="caution">
    <text evidence="9">The sequence shown here is derived from an EMBL/GenBank/DDBJ whole genome shotgun (WGS) entry which is preliminary data.</text>
</comment>
<feature type="transmembrane region" description="Helical" evidence="8">
    <location>
        <begin position="200"/>
        <end position="222"/>
    </location>
</feature>